<keyword evidence="3" id="KW-0547">Nucleotide-binding</keyword>
<evidence type="ECO:0000313" key="8">
    <source>
        <dbReference type="Proteomes" id="UP000515561"/>
    </source>
</evidence>
<evidence type="ECO:0000256" key="6">
    <source>
        <dbReference type="ARBA" id="ARBA00049417"/>
    </source>
</evidence>
<dbReference type="SMART" id="SM00471">
    <property type="entry name" value="HDc"/>
    <property type="match status" value="1"/>
</dbReference>
<dbReference type="GO" id="GO:0046872">
    <property type="term" value="F:metal ion binding"/>
    <property type="evidence" value="ECO:0007669"/>
    <property type="project" value="UniProtKB-KW"/>
</dbReference>
<dbReference type="SUPFAM" id="SSF109604">
    <property type="entry name" value="HD-domain/PDEase-like"/>
    <property type="match status" value="1"/>
</dbReference>
<evidence type="ECO:0000256" key="2">
    <source>
        <dbReference type="ARBA" id="ARBA00022723"/>
    </source>
</evidence>
<dbReference type="InterPro" id="IPR006675">
    <property type="entry name" value="HDIG_dom"/>
</dbReference>
<evidence type="ECO:0000256" key="4">
    <source>
        <dbReference type="ARBA" id="ARBA00022801"/>
    </source>
</evidence>
<gene>
    <name evidence="7" type="ORF">acsn021_25310</name>
</gene>
<dbReference type="InterPro" id="IPR005249">
    <property type="entry name" value="YqeK"/>
</dbReference>
<dbReference type="EMBL" id="AP023367">
    <property type="protein sequence ID" value="BCJ94962.1"/>
    <property type="molecule type" value="Genomic_DNA"/>
</dbReference>
<protein>
    <recommendedName>
        <fullName evidence="1">bis(5'-nucleosyl)-tetraphosphatase (symmetrical)</fullName>
        <ecNumber evidence="1">3.6.1.41</ecNumber>
    </recommendedName>
</protein>
<dbReference type="PANTHER" id="PTHR35795">
    <property type="entry name" value="SLR1885 PROTEIN"/>
    <property type="match status" value="1"/>
</dbReference>
<dbReference type="PANTHER" id="PTHR35795:SF1">
    <property type="entry name" value="BIS(5'-NUCLEOSYL)-TETRAPHOSPHATASE, SYMMETRICAL"/>
    <property type="match status" value="1"/>
</dbReference>
<dbReference type="CDD" id="cd00077">
    <property type="entry name" value="HDc"/>
    <property type="match status" value="1"/>
</dbReference>
<dbReference type="AlphaFoldDB" id="A0A6S6R680"/>
<accession>A0A6S6R680</accession>
<evidence type="ECO:0000256" key="1">
    <source>
        <dbReference type="ARBA" id="ARBA00012506"/>
    </source>
</evidence>
<evidence type="ECO:0000256" key="3">
    <source>
        <dbReference type="ARBA" id="ARBA00022741"/>
    </source>
</evidence>
<evidence type="ECO:0000313" key="7">
    <source>
        <dbReference type="EMBL" id="BCJ94962.1"/>
    </source>
</evidence>
<dbReference type="PROSITE" id="PS51831">
    <property type="entry name" value="HD"/>
    <property type="match status" value="1"/>
</dbReference>
<keyword evidence="2" id="KW-0479">Metal-binding</keyword>
<dbReference type="GO" id="GO:0008803">
    <property type="term" value="F:bis(5'-nucleosyl)-tetraphosphatase (symmetrical) activity"/>
    <property type="evidence" value="ECO:0007669"/>
    <property type="project" value="UniProtKB-EC"/>
</dbReference>
<dbReference type="InterPro" id="IPR006674">
    <property type="entry name" value="HD_domain"/>
</dbReference>
<dbReference type="Pfam" id="PF01966">
    <property type="entry name" value="HD"/>
    <property type="match status" value="1"/>
</dbReference>
<organism evidence="7 8">
    <name type="scientific">Anaerocolumna cellulosilytica</name>
    <dbReference type="NCBI Taxonomy" id="433286"/>
    <lineage>
        <taxon>Bacteria</taxon>
        <taxon>Bacillati</taxon>
        <taxon>Bacillota</taxon>
        <taxon>Clostridia</taxon>
        <taxon>Lachnospirales</taxon>
        <taxon>Lachnospiraceae</taxon>
        <taxon>Anaerocolumna</taxon>
    </lineage>
</organism>
<keyword evidence="4 7" id="KW-0378">Hydrolase</keyword>
<sequence length="192" mass="21958">MNYDIYILQHKLSKILTEKRFYHSLGVQAMSLSLAARYGGDCDKAILAGLLHDCAKNLKNEVLLSECEKYDLGISEVERRNVYLLHGKLGAYYASQKYNITDKEVLSAIVYHTTGKPDMALLEKILFVADYIEPGRGADRIPELNTIRETAFSDLDKAVLLILSNTLSYLEEKGQEIDEMTKRAYEFYKNRF</sequence>
<dbReference type="RefSeq" id="WP_184088660.1">
    <property type="nucleotide sequence ID" value="NZ_AP023367.1"/>
</dbReference>
<reference evidence="7 8" key="1">
    <citation type="journal article" date="2016" name="Int. J. Syst. Evol. Microbiol.">
        <title>Descriptions of Anaerotaenia torta gen. nov., sp. nov. and Anaerocolumna cellulosilytica gen. nov., sp. nov. isolated from a methanogenic reactor of cattle waste.</title>
        <authorList>
            <person name="Uek A."/>
            <person name="Ohtaki Y."/>
            <person name="Kaku N."/>
            <person name="Ueki K."/>
        </authorList>
    </citation>
    <scope>NUCLEOTIDE SEQUENCE [LARGE SCALE GENOMIC DNA]</scope>
    <source>
        <strain evidence="7 8">SN021</strain>
    </source>
</reference>
<dbReference type="NCBIfam" id="TIGR00277">
    <property type="entry name" value="HDIG"/>
    <property type="match status" value="1"/>
</dbReference>
<dbReference type="NCBIfam" id="TIGR00488">
    <property type="entry name" value="bis(5'-nucleosyl)-tetraphosphatase (symmetrical) YqeK"/>
    <property type="match status" value="1"/>
</dbReference>
<name>A0A6S6R680_9FIRM</name>
<dbReference type="InterPro" id="IPR003607">
    <property type="entry name" value="HD/PDEase_dom"/>
</dbReference>
<proteinExistence type="predicted"/>
<dbReference type="Proteomes" id="UP000515561">
    <property type="component" value="Chromosome"/>
</dbReference>
<evidence type="ECO:0000256" key="5">
    <source>
        <dbReference type="ARBA" id="ARBA00023004"/>
    </source>
</evidence>
<dbReference type="InterPro" id="IPR051094">
    <property type="entry name" value="Diverse_Catalytic_Enzymes"/>
</dbReference>
<comment type="catalytic activity">
    <reaction evidence="6">
        <text>P(1),P(4)-bis(5'-adenosyl) tetraphosphate + H2O = 2 ADP + 2 H(+)</text>
        <dbReference type="Rhea" id="RHEA:24252"/>
        <dbReference type="ChEBI" id="CHEBI:15377"/>
        <dbReference type="ChEBI" id="CHEBI:15378"/>
        <dbReference type="ChEBI" id="CHEBI:58141"/>
        <dbReference type="ChEBI" id="CHEBI:456216"/>
        <dbReference type="EC" id="3.6.1.41"/>
    </reaction>
</comment>
<dbReference type="Gene3D" id="1.10.3210.10">
    <property type="entry name" value="Hypothetical protein af1432"/>
    <property type="match status" value="1"/>
</dbReference>
<keyword evidence="8" id="KW-1185">Reference proteome</keyword>
<dbReference type="KEGG" id="acel:acsn021_25310"/>
<keyword evidence="5" id="KW-0408">Iron</keyword>
<dbReference type="EC" id="3.6.1.41" evidence="1"/>
<dbReference type="GO" id="GO:0000166">
    <property type="term" value="F:nucleotide binding"/>
    <property type="evidence" value="ECO:0007669"/>
    <property type="project" value="UniProtKB-KW"/>
</dbReference>